<evidence type="ECO:0000313" key="2">
    <source>
        <dbReference type="Proteomes" id="UP000593564"/>
    </source>
</evidence>
<dbReference type="Proteomes" id="UP000593564">
    <property type="component" value="Unassembled WGS sequence"/>
</dbReference>
<name>A0A7J7FUI7_CAMSI</name>
<sequence length="526" mass="59908">MAYGCYSYYDDDNGIRYQRKDVSFVWDGWEAALIVSKRNMACQVMTLEEYETHLGKRKAKQTLEPEGRGKVIRKVKEEGQPFVGVETSLSSDCVIMGAYYEILMNKKLIFCLIKTCIVGGILSIKIRNDIACSLPEVHDDSWCGPIEEGQHIKIGKAIAGINRQSDGSIAKFVLSVFDMEDFERIYNWRVVEDEFSEFCAKLESCKCDPLVAVAEEKVKVDQFSTLREHDLGVRIQQYQSSADEEFFMQHQSSDDEEFFMQYQTSAEEEFSMVHRPWIFPIFDPELDDISPEDIASALEVFRNYDKPLKEDCKTQLTLELTHEKSCRILDTLVLEALRGVNIKELEKNLPKTSDVFLSDDVKTACSVLADGIIVGLYEYLAPMKASALKDFEKAVIFPLSDVYFGPCTDELTEVIKIANHERRMQGDKDVGLEHLVLAIFFGKQESDRTGTAAQEDCTSLFLDEDKWDDELLKCLRNSNTECGVDSEAFKSLLPEDCLDAAGRPYSCGFFIIAQDFQVWLEVECYS</sequence>
<organism evidence="1 2">
    <name type="scientific">Camellia sinensis</name>
    <name type="common">Tea plant</name>
    <name type="synonym">Thea sinensis</name>
    <dbReference type="NCBI Taxonomy" id="4442"/>
    <lineage>
        <taxon>Eukaryota</taxon>
        <taxon>Viridiplantae</taxon>
        <taxon>Streptophyta</taxon>
        <taxon>Embryophyta</taxon>
        <taxon>Tracheophyta</taxon>
        <taxon>Spermatophyta</taxon>
        <taxon>Magnoliopsida</taxon>
        <taxon>eudicotyledons</taxon>
        <taxon>Gunneridae</taxon>
        <taxon>Pentapetalae</taxon>
        <taxon>asterids</taxon>
        <taxon>Ericales</taxon>
        <taxon>Theaceae</taxon>
        <taxon>Camellia</taxon>
    </lineage>
</organism>
<gene>
    <name evidence="1" type="ORF">HYC85_031457</name>
</gene>
<dbReference type="AlphaFoldDB" id="A0A7J7FUI7"/>
<proteinExistence type="predicted"/>
<reference evidence="1 2" key="2">
    <citation type="submission" date="2020-07" db="EMBL/GenBank/DDBJ databases">
        <title>Genome assembly of wild tea tree DASZ reveals pedigree and selection history of tea varieties.</title>
        <authorList>
            <person name="Zhang W."/>
        </authorList>
    </citation>
    <scope>NUCLEOTIDE SEQUENCE [LARGE SCALE GENOMIC DNA]</scope>
    <source>
        <strain evidence="2">cv. G240</strain>
        <tissue evidence="1">Leaf</tissue>
    </source>
</reference>
<dbReference type="EMBL" id="JACBKZ010000015">
    <property type="protein sequence ID" value="KAF5930584.1"/>
    <property type="molecule type" value="Genomic_DNA"/>
</dbReference>
<comment type="caution">
    <text evidence="1">The sequence shown here is derived from an EMBL/GenBank/DDBJ whole genome shotgun (WGS) entry which is preliminary data.</text>
</comment>
<evidence type="ECO:0000313" key="1">
    <source>
        <dbReference type="EMBL" id="KAF5930584.1"/>
    </source>
</evidence>
<accession>A0A7J7FUI7</accession>
<keyword evidence="2" id="KW-1185">Reference proteome</keyword>
<reference evidence="2" key="1">
    <citation type="journal article" date="2020" name="Nat. Commun.">
        <title>Genome assembly of wild tea tree DASZ reveals pedigree and selection history of tea varieties.</title>
        <authorList>
            <person name="Zhang W."/>
            <person name="Zhang Y."/>
            <person name="Qiu H."/>
            <person name="Guo Y."/>
            <person name="Wan H."/>
            <person name="Zhang X."/>
            <person name="Scossa F."/>
            <person name="Alseekh S."/>
            <person name="Zhang Q."/>
            <person name="Wang P."/>
            <person name="Xu L."/>
            <person name="Schmidt M.H."/>
            <person name="Jia X."/>
            <person name="Li D."/>
            <person name="Zhu A."/>
            <person name="Guo F."/>
            <person name="Chen W."/>
            <person name="Ni D."/>
            <person name="Usadel B."/>
            <person name="Fernie A.R."/>
            <person name="Wen W."/>
        </authorList>
    </citation>
    <scope>NUCLEOTIDE SEQUENCE [LARGE SCALE GENOMIC DNA]</scope>
    <source>
        <strain evidence="2">cv. G240</strain>
    </source>
</reference>
<protein>
    <submittedName>
        <fullName evidence="1">Uncharacterized protein</fullName>
    </submittedName>
</protein>